<gene>
    <name evidence="1" type="ORF">QQ020_27880</name>
</gene>
<keyword evidence="2" id="KW-1185">Reference proteome</keyword>
<reference evidence="1" key="1">
    <citation type="submission" date="2023-06" db="EMBL/GenBank/DDBJ databases">
        <title>Genomic of Agaribacillus aureum.</title>
        <authorList>
            <person name="Wang G."/>
        </authorList>
    </citation>
    <scope>NUCLEOTIDE SEQUENCE</scope>
    <source>
        <strain evidence="1">BMA12</strain>
    </source>
</reference>
<name>A0ABT8LDT9_9BACT</name>
<dbReference type="EMBL" id="JAUJEB010000007">
    <property type="protein sequence ID" value="MDN5215929.1"/>
    <property type="molecule type" value="Genomic_DNA"/>
</dbReference>
<dbReference type="RefSeq" id="WP_346761264.1">
    <property type="nucleotide sequence ID" value="NZ_JAUJEB010000007.1"/>
</dbReference>
<evidence type="ECO:0000313" key="2">
    <source>
        <dbReference type="Proteomes" id="UP001172083"/>
    </source>
</evidence>
<comment type="caution">
    <text evidence="1">The sequence shown here is derived from an EMBL/GenBank/DDBJ whole genome shotgun (WGS) entry which is preliminary data.</text>
</comment>
<dbReference type="Proteomes" id="UP001172083">
    <property type="component" value="Unassembled WGS sequence"/>
</dbReference>
<accession>A0ABT8LDT9</accession>
<evidence type="ECO:0000313" key="1">
    <source>
        <dbReference type="EMBL" id="MDN5215929.1"/>
    </source>
</evidence>
<sequence length="84" mass="10018">MSFVTENGAINHVKIWLKDKLINWESYESLEWSDVVQVNVPPYKYVVYHKFTHKNDKGYMNRCSVTFYLDKVGNVVNFHEWSNS</sequence>
<proteinExistence type="predicted"/>
<protein>
    <submittedName>
        <fullName evidence="1">Uncharacterized protein</fullName>
    </submittedName>
</protein>
<organism evidence="1 2">
    <name type="scientific">Agaribacillus aureus</name>
    <dbReference type="NCBI Taxonomy" id="3051825"/>
    <lineage>
        <taxon>Bacteria</taxon>
        <taxon>Pseudomonadati</taxon>
        <taxon>Bacteroidota</taxon>
        <taxon>Cytophagia</taxon>
        <taxon>Cytophagales</taxon>
        <taxon>Splendidivirgaceae</taxon>
        <taxon>Agaribacillus</taxon>
    </lineage>
</organism>